<dbReference type="EMBL" id="MPAF01000313">
    <property type="protein sequence ID" value="OOK18446.1"/>
    <property type="molecule type" value="Genomic_DNA"/>
</dbReference>
<accession>A0AAX0K594</accession>
<organism evidence="1 2">
    <name type="scientific">Escherichia coli</name>
    <dbReference type="NCBI Taxonomy" id="562"/>
    <lineage>
        <taxon>Bacteria</taxon>
        <taxon>Pseudomonadati</taxon>
        <taxon>Pseudomonadota</taxon>
        <taxon>Gammaproteobacteria</taxon>
        <taxon>Enterobacterales</taxon>
        <taxon>Enterobacteriaceae</taxon>
        <taxon>Escherichia</taxon>
    </lineage>
</organism>
<proteinExistence type="predicted"/>
<evidence type="ECO:0000313" key="2">
    <source>
        <dbReference type="Proteomes" id="UP000188855"/>
    </source>
</evidence>
<feature type="non-terminal residue" evidence="1">
    <location>
        <position position="92"/>
    </location>
</feature>
<evidence type="ECO:0008006" key="3">
    <source>
        <dbReference type="Google" id="ProtNLM"/>
    </source>
</evidence>
<comment type="caution">
    <text evidence="1">The sequence shown here is derived from an EMBL/GenBank/DDBJ whole genome shotgun (WGS) entry which is preliminary data.</text>
</comment>
<name>A0AAX0K594_ECOLX</name>
<feature type="non-terminal residue" evidence="1">
    <location>
        <position position="1"/>
    </location>
</feature>
<sequence length="92" mass="10443">FFLLRQYFRCQLGWAVSCLMHKKMPALRRAKNKTFRLYIMDNGHPSCCQGEVPVANLLTLCPQLNPEVFMENQGCFVCAREGASMAGAKKMP</sequence>
<gene>
    <name evidence="1" type="ORF">BMT91_27450</name>
</gene>
<evidence type="ECO:0000313" key="1">
    <source>
        <dbReference type="EMBL" id="OOK18446.1"/>
    </source>
</evidence>
<reference evidence="1 2" key="1">
    <citation type="submission" date="2016-10" db="EMBL/GenBank/DDBJ databases">
        <title>Whole genome sequences of antibiotic resistant commensal Escherichia coli from healthy Australian adults.</title>
        <authorList>
            <person name="Moran R.A."/>
            <person name="Anantham S."/>
            <person name="Nigro S.J."/>
            <person name="Holt K.E."/>
            <person name="Hall R.M."/>
        </authorList>
    </citation>
    <scope>NUCLEOTIDE SEQUENCE [LARGE SCALE GENOMIC DNA]</scope>
    <source>
        <strain evidence="1 2">2.3-R4</strain>
    </source>
</reference>
<dbReference type="AlphaFoldDB" id="A0AAX0K594"/>
<protein>
    <recommendedName>
        <fullName evidence="3">Transposase</fullName>
    </recommendedName>
</protein>
<dbReference type="Proteomes" id="UP000188855">
    <property type="component" value="Unassembled WGS sequence"/>
</dbReference>